<dbReference type="eggNOG" id="arCOG02756">
    <property type="taxonomic scope" value="Archaea"/>
</dbReference>
<dbReference type="EMBL" id="CP002064">
    <property type="protein sequence ID" value="ADJ16999.1"/>
    <property type="molecule type" value="Genomic_DNA"/>
</dbReference>
<dbReference type="SUPFAM" id="SSF46785">
    <property type="entry name" value="Winged helix' DNA-binding domain"/>
    <property type="match status" value="1"/>
</dbReference>
<keyword evidence="1" id="KW-0614">Plasmid</keyword>
<protein>
    <submittedName>
        <fullName evidence="1">Uncharacterized protein</fullName>
    </submittedName>
</protein>
<dbReference type="KEGG" id="hje:HacjB3_18283"/>
<dbReference type="AlphaFoldDB" id="D8JC61"/>
<name>D8JC61_HALJB</name>
<evidence type="ECO:0000313" key="1">
    <source>
        <dbReference type="EMBL" id="ADJ16968.1"/>
    </source>
</evidence>
<dbReference type="Proteomes" id="UP000011645">
    <property type="component" value="Unassembled WGS sequence"/>
</dbReference>
<geneLocation type="plasmid" evidence="1 4">
    <name>2</name>
</geneLocation>
<dbReference type="OrthoDB" id="325082at2157"/>
<sequence>MHRTLTVRVASPSNAFEKVGERFEALDRGEDIDPLYEITFQREEDLQRLLSANNIQMLRSIARESPESIRALARGVGRDIRQVHDNLQELESYGLVEIEDEGRSRRPSVWYDDIEIKVPIAP</sequence>
<reference evidence="1 4" key="1">
    <citation type="journal article" date="2010" name="J. Bacteriol.">
        <title>Complete genome sequence of Halalkalicoccus jeotgali B3(T), an extremely halophilic archaeon.</title>
        <authorList>
            <person name="Roh S.W."/>
            <person name="Nam Y.D."/>
            <person name="Nam S.H."/>
            <person name="Choi S.H."/>
            <person name="Park H.S."/>
            <person name="Bae J.W."/>
        </authorList>
    </citation>
    <scope>NUCLEOTIDE SEQUENCE [LARGE SCALE GENOMIC DNA]</scope>
    <source>
        <strain evidence="1">B3</strain>
        <strain evidence="4">DSM 18796 / CECT 7217 / JCM 14584 / KCTC 4019 / B3</strain>
        <plasmid evidence="4">2</plasmid>
    </source>
</reference>
<dbReference type="Gene3D" id="1.10.10.10">
    <property type="entry name" value="Winged helix-like DNA-binding domain superfamily/Winged helix DNA-binding domain"/>
    <property type="match status" value="1"/>
</dbReference>
<dbReference type="PATRIC" id="fig|795797.18.peg.3531"/>
<dbReference type="InterPro" id="IPR036390">
    <property type="entry name" value="WH_DNA-bd_sf"/>
</dbReference>
<evidence type="ECO:0000313" key="3">
    <source>
        <dbReference type="EMBL" id="ELY38596.1"/>
    </source>
</evidence>
<dbReference type="EMBL" id="AOHV01000020">
    <property type="protein sequence ID" value="ELY38596.1"/>
    <property type="molecule type" value="Genomic_DNA"/>
</dbReference>
<evidence type="ECO:0000313" key="4">
    <source>
        <dbReference type="Proteomes" id="UP000000390"/>
    </source>
</evidence>
<proteinExistence type="predicted"/>
<gene>
    <name evidence="1" type="ordered locus">HacjB3_18128</name>
    <name evidence="2" type="ordered locus">HacjB3_18283</name>
    <name evidence="3" type="ORF">C497_06639</name>
</gene>
<dbReference type="Pfam" id="PF25212">
    <property type="entry name" value="HVO_A0114"/>
    <property type="match status" value="1"/>
</dbReference>
<evidence type="ECO:0000313" key="2">
    <source>
        <dbReference type="EMBL" id="ADJ16999.1"/>
    </source>
</evidence>
<evidence type="ECO:0000313" key="5">
    <source>
        <dbReference type="Proteomes" id="UP000011645"/>
    </source>
</evidence>
<dbReference type="Proteomes" id="UP000000390">
    <property type="component" value="Plasmid 2"/>
</dbReference>
<keyword evidence="5" id="KW-1185">Reference proteome</keyword>
<dbReference type="HOGENOM" id="CLU_130787_0_1_2"/>
<reference evidence="3 5" key="2">
    <citation type="journal article" date="2014" name="PLoS Genet.">
        <title>Phylogenetically driven sequencing of extremely halophilic archaea reveals strategies for static and dynamic osmo-response.</title>
        <authorList>
            <person name="Becker E.A."/>
            <person name="Seitzer P.M."/>
            <person name="Tritt A."/>
            <person name="Larsen D."/>
            <person name="Krusor M."/>
            <person name="Yao A.I."/>
            <person name="Wu D."/>
            <person name="Madern D."/>
            <person name="Eisen J.A."/>
            <person name="Darling A.E."/>
            <person name="Facciotti M.T."/>
        </authorList>
    </citation>
    <scope>NUCLEOTIDE SEQUENCE [LARGE SCALE GENOMIC DNA]</scope>
    <source>
        <strain evidence="3">B3</strain>
        <strain evidence="5">DSM 18796 / CECT 7217 / JCM 14584 / KCTC 4019 / B3</strain>
    </source>
</reference>
<dbReference type="KEGG" id="hje:HacjB3_18128"/>
<dbReference type="InterPro" id="IPR036388">
    <property type="entry name" value="WH-like_DNA-bd_sf"/>
</dbReference>
<accession>D8JC61</accession>
<organism evidence="1 4">
    <name type="scientific">Halalkalicoccus jeotgali (strain DSM 18796 / CECT 7217 / JCM 14584 / KCTC 4019 / B3)</name>
    <dbReference type="NCBI Taxonomy" id="795797"/>
    <lineage>
        <taxon>Archaea</taxon>
        <taxon>Methanobacteriati</taxon>
        <taxon>Methanobacteriota</taxon>
        <taxon>Stenosarchaea group</taxon>
        <taxon>Halobacteria</taxon>
        <taxon>Halobacteriales</taxon>
        <taxon>Halococcaceae</taxon>
        <taxon>Halalkalicoccus</taxon>
    </lineage>
</organism>
<dbReference type="EMBL" id="CP002064">
    <property type="protein sequence ID" value="ADJ16968.1"/>
    <property type="molecule type" value="Genomic_DNA"/>
</dbReference>
<dbReference type="RefSeq" id="WP_008415436.1">
    <property type="nucleotide sequence ID" value="NZ_AOHV01000020.1"/>
</dbReference>